<dbReference type="SUPFAM" id="SSF56281">
    <property type="entry name" value="Metallo-hydrolase/oxidoreductase"/>
    <property type="match status" value="1"/>
</dbReference>
<feature type="domain" description="Metallo-beta-lactamase" evidence="1">
    <location>
        <begin position="8"/>
        <end position="176"/>
    </location>
</feature>
<comment type="caution">
    <text evidence="2">The sequence shown here is derived from an EMBL/GenBank/DDBJ whole genome shotgun (WGS) entry which is preliminary data.</text>
</comment>
<dbReference type="Proteomes" id="UP001074446">
    <property type="component" value="Unassembled WGS sequence"/>
</dbReference>
<dbReference type="InterPro" id="IPR001279">
    <property type="entry name" value="Metallo-B-lactamas"/>
</dbReference>
<dbReference type="Gene3D" id="3.60.15.10">
    <property type="entry name" value="Ribonuclease Z/Hydroxyacylglutathione hydrolase-like"/>
    <property type="match status" value="1"/>
</dbReference>
<dbReference type="InterPro" id="IPR036866">
    <property type="entry name" value="RibonucZ/Hydroxyglut_hydro"/>
</dbReference>
<keyword evidence="4" id="KW-1185">Reference proteome</keyword>
<accession>A0A9E5A0X3</accession>
<dbReference type="Proteomes" id="UP001068021">
    <property type="component" value="Unassembled WGS sequence"/>
</dbReference>
<reference evidence="2" key="1">
    <citation type="submission" date="2022-12" db="EMBL/GenBank/DDBJ databases">
        <title>Reclassification of two methanogenic archaea species isolated from the Kolyma lowland permafrost.</title>
        <authorList>
            <person name="Trubitsyn V.E."/>
            <person name="Rivkina E.M."/>
            <person name="Shcherbakova V.A."/>
        </authorList>
    </citation>
    <scope>NUCLEOTIDE SEQUENCE</scope>
    <source>
        <strain evidence="2">M2</strain>
        <strain evidence="3">MK4</strain>
    </source>
</reference>
<dbReference type="EMBL" id="JAPVES010000025">
    <property type="protein sequence ID" value="MCZ3371652.1"/>
    <property type="molecule type" value="Genomic_DNA"/>
</dbReference>
<sequence length="197" mass="21471">MIEGLGSDSNIYVFDDVIVDTGTGENIEYLRESLKKANLNISDISLIVNTHCHYDHVGGNRYFNSKLAIHEKDAPALENGDPIATVAQMFGRSLEPQEIDFKLTEGDKIGDFEVIHTPGHTIGGICLYNGKTLISGDTVFAGGGFGRYDIGGDITMLRESLEKLSKLDVEYLLPGHGPAVDNGSEHINLSNRMIKGF</sequence>
<evidence type="ECO:0000313" key="2">
    <source>
        <dbReference type="EMBL" id="MCZ3366120.1"/>
    </source>
</evidence>
<protein>
    <submittedName>
        <fullName evidence="2">MBL fold metallo-hydrolase</fullName>
    </submittedName>
</protein>
<dbReference type="AlphaFoldDB" id="A0A9E5A0X3"/>
<organism evidence="2 4">
    <name type="scientific">Methanobacterium veterum</name>
    <dbReference type="NCBI Taxonomy" id="408577"/>
    <lineage>
        <taxon>Archaea</taxon>
        <taxon>Methanobacteriati</taxon>
        <taxon>Methanobacteriota</taxon>
        <taxon>Methanomada group</taxon>
        <taxon>Methanobacteria</taxon>
        <taxon>Methanobacteriales</taxon>
        <taxon>Methanobacteriaceae</taxon>
        <taxon>Methanobacterium</taxon>
    </lineage>
</organism>
<dbReference type="CDD" id="cd06262">
    <property type="entry name" value="metallo-hydrolase-like_MBL-fold"/>
    <property type="match status" value="1"/>
</dbReference>
<proteinExistence type="predicted"/>
<dbReference type="EMBL" id="JAPVER010000020">
    <property type="protein sequence ID" value="MCZ3366120.1"/>
    <property type="molecule type" value="Genomic_DNA"/>
</dbReference>
<evidence type="ECO:0000313" key="4">
    <source>
        <dbReference type="Proteomes" id="UP001068021"/>
    </source>
</evidence>
<dbReference type="InterPro" id="IPR050855">
    <property type="entry name" value="NDM-1-like"/>
</dbReference>
<evidence type="ECO:0000313" key="3">
    <source>
        <dbReference type="EMBL" id="MCZ3371652.1"/>
    </source>
</evidence>
<evidence type="ECO:0000259" key="1">
    <source>
        <dbReference type="SMART" id="SM00849"/>
    </source>
</evidence>
<dbReference type="Pfam" id="PF00753">
    <property type="entry name" value="Lactamase_B"/>
    <property type="match status" value="1"/>
</dbReference>
<dbReference type="RefSeq" id="WP_211251446.1">
    <property type="nucleotide sequence ID" value="NZ_JAPVER010000020.1"/>
</dbReference>
<dbReference type="PANTHER" id="PTHR42951:SF4">
    <property type="entry name" value="ACYL-COENZYME A THIOESTERASE MBLAC2"/>
    <property type="match status" value="1"/>
</dbReference>
<dbReference type="SMART" id="SM00849">
    <property type="entry name" value="Lactamase_B"/>
    <property type="match status" value="1"/>
</dbReference>
<dbReference type="PANTHER" id="PTHR42951">
    <property type="entry name" value="METALLO-BETA-LACTAMASE DOMAIN-CONTAINING"/>
    <property type="match status" value="1"/>
</dbReference>
<name>A0A9E5A0X3_9EURY</name>
<gene>
    <name evidence="3" type="ORF">O3H35_03310</name>
    <name evidence="2" type="ORF">O3H54_09535</name>
</gene>